<dbReference type="VEuPathDB" id="FungiDB:PADG_11356"/>
<organism evidence="1 2">
    <name type="scientific">Paracoccidioides brasiliensis</name>
    <dbReference type="NCBI Taxonomy" id="121759"/>
    <lineage>
        <taxon>Eukaryota</taxon>
        <taxon>Fungi</taxon>
        <taxon>Dikarya</taxon>
        <taxon>Ascomycota</taxon>
        <taxon>Pezizomycotina</taxon>
        <taxon>Eurotiomycetes</taxon>
        <taxon>Eurotiomycetidae</taxon>
        <taxon>Onygenales</taxon>
        <taxon>Ajellomycetaceae</taxon>
        <taxon>Paracoccidioides</taxon>
    </lineage>
</organism>
<dbReference type="AlphaFoldDB" id="A0A1D2JD07"/>
<reference evidence="1 2" key="1">
    <citation type="submission" date="2016-06" db="EMBL/GenBank/DDBJ databases">
        <authorList>
            <person name="Kjaerup R.B."/>
            <person name="Dalgaard T.S."/>
            <person name="Juul-Madsen H.R."/>
        </authorList>
    </citation>
    <scope>NUCLEOTIDE SEQUENCE [LARGE SCALE GENOMIC DNA]</scope>
    <source>
        <strain evidence="1 2">Pb300</strain>
    </source>
</reference>
<protein>
    <submittedName>
        <fullName evidence="1">Uncharacterized protein</fullName>
    </submittedName>
</protein>
<evidence type="ECO:0000313" key="1">
    <source>
        <dbReference type="EMBL" id="ODH26628.1"/>
    </source>
</evidence>
<accession>A0A1D2JD07</accession>
<comment type="caution">
    <text evidence="1">The sequence shown here is derived from an EMBL/GenBank/DDBJ whole genome shotgun (WGS) entry which is preliminary data.</text>
</comment>
<gene>
    <name evidence="1" type="ORF">ACO22_04505</name>
</gene>
<proteinExistence type="predicted"/>
<name>A0A1D2JD07_PARBR</name>
<dbReference type="Proteomes" id="UP000242814">
    <property type="component" value="Unassembled WGS sequence"/>
</dbReference>
<sequence>MYASSLVKAAETQTRADQECDMQYFHNHRTTKFTLIEFYEVF</sequence>
<dbReference type="EMBL" id="LZYO01000180">
    <property type="protein sequence ID" value="ODH26628.1"/>
    <property type="molecule type" value="Genomic_DNA"/>
</dbReference>
<evidence type="ECO:0000313" key="2">
    <source>
        <dbReference type="Proteomes" id="UP000242814"/>
    </source>
</evidence>